<feature type="domain" description="Butirosin biosynthesis protein H N-terminal" evidence="3">
    <location>
        <begin position="103"/>
        <end position="224"/>
    </location>
</feature>
<comment type="caution">
    <text evidence="5">The sequence shown here is derived from an EMBL/GenBank/DDBJ whole genome shotgun (WGS) entry which is preliminary data.</text>
</comment>
<accession>A0A2N7S2P1</accession>
<organism evidence="5 6">
    <name type="scientific">Glutamicibacter arilaitensis</name>
    <dbReference type="NCBI Taxonomy" id="256701"/>
    <lineage>
        <taxon>Bacteria</taxon>
        <taxon>Bacillati</taxon>
        <taxon>Actinomycetota</taxon>
        <taxon>Actinomycetes</taxon>
        <taxon>Micrococcales</taxon>
        <taxon>Micrococcaceae</taxon>
        <taxon>Glutamicibacter</taxon>
    </lineage>
</organism>
<dbReference type="EMBL" id="PNQX01000001">
    <property type="protein sequence ID" value="PMQ20409.1"/>
    <property type="molecule type" value="Genomic_DNA"/>
</dbReference>
<dbReference type="Pfam" id="PF14399">
    <property type="entry name" value="BtrH_N"/>
    <property type="match status" value="1"/>
</dbReference>
<dbReference type="RefSeq" id="WP_013349602.1">
    <property type="nucleotide sequence ID" value="NZ_JBQEEN010000071.1"/>
</dbReference>
<feature type="region of interest" description="Disordered" evidence="2">
    <location>
        <begin position="1"/>
        <end position="76"/>
    </location>
</feature>
<dbReference type="Proteomes" id="UP000235739">
    <property type="component" value="Unassembled WGS sequence"/>
</dbReference>
<evidence type="ECO:0000259" key="4">
    <source>
        <dbReference type="Pfam" id="PF16169"/>
    </source>
</evidence>
<dbReference type="InterPro" id="IPR026935">
    <property type="entry name" value="BtrH_N"/>
</dbReference>
<evidence type="ECO:0000256" key="2">
    <source>
        <dbReference type="SAM" id="MobiDB-lite"/>
    </source>
</evidence>
<name>A0A2N7S2P1_9MICC</name>
<evidence type="ECO:0000313" key="6">
    <source>
        <dbReference type="Proteomes" id="UP000235739"/>
    </source>
</evidence>
<reference evidence="5 6" key="1">
    <citation type="journal article" date="2017" name="Elife">
        <title>Extensive horizontal gene transfer in cheese-associated bacteria.</title>
        <authorList>
            <person name="Bonham K.S."/>
            <person name="Wolfe B.E."/>
            <person name="Dutton R.J."/>
        </authorList>
    </citation>
    <scope>NUCLEOTIDE SEQUENCE [LARGE SCALE GENOMIC DNA]</scope>
    <source>
        <strain evidence="5 6">JB182</strain>
    </source>
</reference>
<dbReference type="OMA" id="KGWPTVF"/>
<feature type="coiled-coil region" evidence="1">
    <location>
        <begin position="400"/>
        <end position="427"/>
    </location>
</feature>
<protein>
    <submittedName>
        <fullName evidence="5">DUF4872 domain-containing protein</fullName>
    </submittedName>
</protein>
<dbReference type="GeneID" id="303185846"/>
<evidence type="ECO:0000313" key="5">
    <source>
        <dbReference type="EMBL" id="PMQ20409.1"/>
    </source>
</evidence>
<dbReference type="Pfam" id="PF16169">
    <property type="entry name" value="DUF4872"/>
    <property type="match status" value="1"/>
</dbReference>
<dbReference type="AlphaFoldDB" id="A0A2N7S2P1"/>
<proteinExistence type="predicted"/>
<evidence type="ECO:0000259" key="3">
    <source>
        <dbReference type="Pfam" id="PF14399"/>
    </source>
</evidence>
<keyword evidence="1" id="KW-0175">Coiled coil</keyword>
<dbReference type="InterPro" id="IPR032369">
    <property type="entry name" value="DUF4872"/>
</dbReference>
<sequence>MGQPANLKKQTRQRMERTGESYTTARKNILAGKPESPRAARAAAARDYAKEARDKAKAQEQKGKNAPAAAPADELPEYPAPEDVVQYDAALWHRVLVQAGVINKHTGQPLSQALLSGLAGGIGFMAFTHEGAEETAVTLVTRHNPEPYTQNLLARCGATVTERTTGSAERAVEYMDAALDAGRAVVVRVAISALPWIDGSTVDEAETLDLVVVGEHKKNLLVDDGSGALNLISPKELAIARAMRKKEKHWQAWIPSSRSPKGPTLAANAVEAIEETTARLLGTSELSGVPVHFAKNFGITGMHTLAARLRDTEAKTGWTQIFASQQALASGLNQLAGFFSDTRFSGEGALRGLYSDFLAEAAELPGLSALAAHVDAYQQLSSQWDQFADLIDPEIDFAKRAEHFAVLADAIERLAQAEEQAATALAATAQALSVKAGK</sequence>
<evidence type="ECO:0000256" key="1">
    <source>
        <dbReference type="SAM" id="Coils"/>
    </source>
</evidence>
<feature type="domain" description="DUF4872" evidence="4">
    <location>
        <begin position="236"/>
        <end position="425"/>
    </location>
</feature>
<gene>
    <name evidence="5" type="ORF">CIK84_01970</name>
</gene>
<feature type="compositionally biased region" description="Basic and acidic residues" evidence="2">
    <location>
        <begin position="47"/>
        <end position="63"/>
    </location>
</feature>